<reference evidence="2" key="2">
    <citation type="journal article" date="2018" name="Mol. Plant Microbe Interact.">
        <title>Genome sequence resources for the wheat stripe rust pathogen (Puccinia striiformis f. sp. tritici) and the barley stripe rust pathogen (Puccinia striiformis f. sp. hordei).</title>
        <authorList>
            <person name="Xia C."/>
            <person name="Wang M."/>
            <person name="Yin C."/>
            <person name="Cornejo O.E."/>
            <person name="Hulbert S.H."/>
            <person name="Chen X."/>
        </authorList>
    </citation>
    <scope>NUCLEOTIDE SEQUENCE [LARGE SCALE GENOMIC DNA]</scope>
    <source>
        <strain evidence="2">93-210</strain>
    </source>
</reference>
<accession>A0ACC0DYU2</accession>
<evidence type="ECO:0000313" key="1">
    <source>
        <dbReference type="EMBL" id="KAI7941160.1"/>
    </source>
</evidence>
<gene>
    <name evidence="1" type="ORF">MJO28_013445</name>
</gene>
<sequence length="101" mass="12085">MRSMGYKSSKRLMRFVNPILSGERCERDRSRSTKIDQGPQRSIEVHRDRSRSTEIDPNETRLMRSKSSERLTRLVKPITLSSERWERARLRSTIRSTRSRY</sequence>
<proteinExistence type="predicted"/>
<keyword evidence="2" id="KW-1185">Reference proteome</keyword>
<comment type="caution">
    <text evidence="1">The sequence shown here is derived from an EMBL/GenBank/DDBJ whole genome shotgun (WGS) entry which is preliminary data.</text>
</comment>
<reference evidence="1 2" key="3">
    <citation type="journal article" date="2022" name="Microbiol. Spectr.">
        <title>Folding features and dynamics of 3D genome architecture in plant fungal pathogens.</title>
        <authorList>
            <person name="Xia C."/>
        </authorList>
    </citation>
    <scope>NUCLEOTIDE SEQUENCE [LARGE SCALE GENOMIC DNA]</scope>
    <source>
        <strain evidence="1 2">93-210</strain>
    </source>
</reference>
<evidence type="ECO:0000313" key="2">
    <source>
        <dbReference type="Proteomes" id="UP001060170"/>
    </source>
</evidence>
<reference evidence="2" key="1">
    <citation type="journal article" date="2018" name="BMC Genomics">
        <title>Genomic insights into host adaptation between the wheat stripe rust pathogen (Puccinia striiformis f. sp. tritici) and the barley stripe rust pathogen (Puccinia striiformis f. sp. hordei).</title>
        <authorList>
            <person name="Xia C."/>
            <person name="Wang M."/>
            <person name="Yin C."/>
            <person name="Cornejo O.E."/>
            <person name="Hulbert S.H."/>
            <person name="Chen X."/>
        </authorList>
    </citation>
    <scope>NUCLEOTIDE SEQUENCE [LARGE SCALE GENOMIC DNA]</scope>
    <source>
        <strain evidence="2">93-210</strain>
    </source>
</reference>
<organism evidence="1 2">
    <name type="scientific">Puccinia striiformis f. sp. tritici</name>
    <dbReference type="NCBI Taxonomy" id="168172"/>
    <lineage>
        <taxon>Eukaryota</taxon>
        <taxon>Fungi</taxon>
        <taxon>Dikarya</taxon>
        <taxon>Basidiomycota</taxon>
        <taxon>Pucciniomycotina</taxon>
        <taxon>Pucciniomycetes</taxon>
        <taxon>Pucciniales</taxon>
        <taxon>Pucciniaceae</taxon>
        <taxon>Puccinia</taxon>
    </lineage>
</organism>
<dbReference type="Proteomes" id="UP001060170">
    <property type="component" value="Chromosome 13"/>
</dbReference>
<protein>
    <submittedName>
        <fullName evidence="1">Uncharacterized protein</fullName>
    </submittedName>
</protein>
<name>A0ACC0DYU2_9BASI</name>
<dbReference type="EMBL" id="CM045877">
    <property type="protein sequence ID" value="KAI7941160.1"/>
    <property type="molecule type" value="Genomic_DNA"/>
</dbReference>